<accession>A0A7W9PKB8</accession>
<evidence type="ECO:0000313" key="4">
    <source>
        <dbReference type="Proteomes" id="UP000540412"/>
    </source>
</evidence>
<evidence type="ECO:0000313" key="3">
    <source>
        <dbReference type="EMBL" id="MBB5917293.1"/>
    </source>
</evidence>
<dbReference type="Proteomes" id="UP000540412">
    <property type="component" value="Unassembled WGS sequence"/>
</dbReference>
<organism evidence="3 4">
    <name type="scientific">Nocardia transvalensis</name>
    <dbReference type="NCBI Taxonomy" id="37333"/>
    <lineage>
        <taxon>Bacteria</taxon>
        <taxon>Bacillati</taxon>
        <taxon>Actinomycetota</taxon>
        <taxon>Actinomycetes</taxon>
        <taxon>Mycobacteriales</taxon>
        <taxon>Nocardiaceae</taxon>
        <taxon>Nocardia</taxon>
    </lineage>
</organism>
<feature type="signal peptide" evidence="1">
    <location>
        <begin position="1"/>
        <end position="26"/>
    </location>
</feature>
<dbReference type="Gene3D" id="1.20.1260.10">
    <property type="match status" value="1"/>
</dbReference>
<feature type="chain" id="PRO_5039466381" evidence="1">
    <location>
        <begin position="27"/>
        <end position="172"/>
    </location>
</feature>
<dbReference type="InterPro" id="IPR025419">
    <property type="entry name" value="DUF4142"/>
</dbReference>
<dbReference type="PANTHER" id="PTHR38593">
    <property type="entry name" value="BLR2558 PROTEIN"/>
    <property type="match status" value="1"/>
</dbReference>
<protein>
    <submittedName>
        <fullName evidence="3">Putative membrane protein</fullName>
    </submittedName>
</protein>
<reference evidence="3 4" key="1">
    <citation type="submission" date="2020-08" db="EMBL/GenBank/DDBJ databases">
        <title>Sequencing the genomes of 1000 actinobacteria strains.</title>
        <authorList>
            <person name="Klenk H.-P."/>
        </authorList>
    </citation>
    <scope>NUCLEOTIDE SEQUENCE [LARGE SCALE GENOMIC DNA]</scope>
    <source>
        <strain evidence="3 4">DSM 43582</strain>
    </source>
</reference>
<dbReference type="PANTHER" id="PTHR38593:SF1">
    <property type="entry name" value="BLR2558 PROTEIN"/>
    <property type="match status" value="1"/>
</dbReference>
<evidence type="ECO:0000256" key="1">
    <source>
        <dbReference type="SAM" id="SignalP"/>
    </source>
</evidence>
<evidence type="ECO:0000259" key="2">
    <source>
        <dbReference type="Pfam" id="PF13628"/>
    </source>
</evidence>
<name>A0A7W9PKB8_9NOCA</name>
<dbReference type="RefSeq" id="WP_083905785.1">
    <property type="nucleotide sequence ID" value="NZ_JACHIT010000002.1"/>
</dbReference>
<dbReference type="EMBL" id="JACHIT010000002">
    <property type="protein sequence ID" value="MBB5917293.1"/>
    <property type="molecule type" value="Genomic_DNA"/>
</dbReference>
<gene>
    <name evidence="3" type="ORF">BJY24_006205</name>
</gene>
<dbReference type="AlphaFoldDB" id="A0A7W9PKB8"/>
<sequence length="172" mass="17971">MPTLQRTVIAGLSALMLGGGAAAANAEPPLAQSDRDFLIAAHQSNMTEIAAGGRANAMSSCPAVRELAPALVADHLRLDGMVTAVADRYGLMLPALPDAEQVQTLAAIAPKTGRDFDVSYLRAQEEGHLAAARNGHRELDSGVAPEARGVAEQSTPIVEEHLAEVRTALDRC</sequence>
<feature type="domain" description="DUF4142" evidence="2">
    <location>
        <begin position="32"/>
        <end position="166"/>
    </location>
</feature>
<comment type="caution">
    <text evidence="3">The sequence shown here is derived from an EMBL/GenBank/DDBJ whole genome shotgun (WGS) entry which is preliminary data.</text>
</comment>
<proteinExistence type="predicted"/>
<dbReference type="Pfam" id="PF13628">
    <property type="entry name" value="DUF4142"/>
    <property type="match status" value="1"/>
</dbReference>
<keyword evidence="4" id="KW-1185">Reference proteome</keyword>
<keyword evidence="1" id="KW-0732">Signal</keyword>
<dbReference type="InterPro" id="IPR012347">
    <property type="entry name" value="Ferritin-like"/>
</dbReference>